<dbReference type="Gene3D" id="3.10.129.10">
    <property type="entry name" value="Hotdog Thioesterase"/>
    <property type="match status" value="1"/>
</dbReference>
<keyword evidence="3" id="KW-1185">Reference proteome</keyword>
<comment type="caution">
    <text evidence="2">The sequence shown here is derived from an EMBL/GenBank/DDBJ whole genome shotgun (WGS) entry which is preliminary data.</text>
</comment>
<evidence type="ECO:0000313" key="3">
    <source>
        <dbReference type="Proteomes" id="UP000294599"/>
    </source>
</evidence>
<feature type="domain" description="ApeI dehydratase-like" evidence="1">
    <location>
        <begin position="5"/>
        <end position="80"/>
    </location>
</feature>
<dbReference type="InterPro" id="IPR029069">
    <property type="entry name" value="HotDog_dom_sf"/>
</dbReference>
<dbReference type="AlphaFoldDB" id="A0A4R3LL70"/>
<name>A0A4R3LL70_9GAMM</name>
<dbReference type="Proteomes" id="UP000294599">
    <property type="component" value="Unassembled WGS sequence"/>
</dbReference>
<evidence type="ECO:0000259" key="1">
    <source>
        <dbReference type="Pfam" id="PF22818"/>
    </source>
</evidence>
<dbReference type="OrthoDB" id="9812842at2"/>
<proteinExistence type="predicted"/>
<dbReference type="InterPro" id="IPR054545">
    <property type="entry name" value="ApeI-like"/>
</dbReference>
<sequence>MRHHRFTLEPDAACLAGHFPGRPIIPGVVLLDAAIAAFDLRGPLRIVQAKFLKPCAPSTAIDMYLEEAPGGRLDLRMEDEGQTVLLARMQSGAAG</sequence>
<evidence type="ECO:0000313" key="2">
    <source>
        <dbReference type="EMBL" id="TCT00269.1"/>
    </source>
</evidence>
<organism evidence="2 3">
    <name type="scientific">Pseudofulvimonas gallinarii</name>
    <dbReference type="NCBI Taxonomy" id="634155"/>
    <lineage>
        <taxon>Bacteria</taxon>
        <taxon>Pseudomonadati</taxon>
        <taxon>Pseudomonadota</taxon>
        <taxon>Gammaproteobacteria</taxon>
        <taxon>Lysobacterales</taxon>
        <taxon>Rhodanobacteraceae</taxon>
        <taxon>Pseudofulvimonas</taxon>
    </lineage>
</organism>
<protein>
    <recommendedName>
        <fullName evidence="1">ApeI dehydratase-like domain-containing protein</fullName>
    </recommendedName>
</protein>
<gene>
    <name evidence="2" type="ORF">EDC25_10337</name>
</gene>
<dbReference type="Pfam" id="PF22818">
    <property type="entry name" value="ApeI-like"/>
    <property type="match status" value="1"/>
</dbReference>
<dbReference type="SUPFAM" id="SSF54637">
    <property type="entry name" value="Thioesterase/thiol ester dehydrase-isomerase"/>
    <property type="match status" value="1"/>
</dbReference>
<dbReference type="EMBL" id="SMAF01000003">
    <property type="protein sequence ID" value="TCT00269.1"/>
    <property type="molecule type" value="Genomic_DNA"/>
</dbReference>
<reference evidence="2 3" key="1">
    <citation type="submission" date="2019-03" db="EMBL/GenBank/DDBJ databases">
        <title>Genomic Encyclopedia of Type Strains, Phase IV (KMG-IV): sequencing the most valuable type-strain genomes for metagenomic binning, comparative biology and taxonomic classification.</title>
        <authorList>
            <person name="Goeker M."/>
        </authorList>
    </citation>
    <scope>NUCLEOTIDE SEQUENCE [LARGE SCALE GENOMIC DNA]</scope>
    <source>
        <strain evidence="2 3">DSM 21944</strain>
    </source>
</reference>
<accession>A0A4R3LL70</accession>
<dbReference type="RefSeq" id="WP_123522733.1">
    <property type="nucleotide sequence ID" value="NZ_JBHLWF010000007.1"/>
</dbReference>